<gene>
    <name evidence="1" type="ORF">GF068_00400</name>
</gene>
<dbReference type="OrthoDB" id="571340at2"/>
<evidence type="ECO:0000313" key="2">
    <source>
        <dbReference type="Proteomes" id="UP000440224"/>
    </source>
</evidence>
<dbReference type="EMBL" id="WJIE01000001">
    <property type="protein sequence ID" value="MRG90390.1"/>
    <property type="molecule type" value="Genomic_DNA"/>
</dbReference>
<accession>A0A6N7PJL6</accession>
<dbReference type="GO" id="GO:0016491">
    <property type="term" value="F:oxidoreductase activity"/>
    <property type="evidence" value="ECO:0007669"/>
    <property type="project" value="InterPro"/>
</dbReference>
<dbReference type="AlphaFoldDB" id="A0A6N7PJL6"/>
<evidence type="ECO:0000313" key="1">
    <source>
        <dbReference type="EMBL" id="MRG90390.1"/>
    </source>
</evidence>
<evidence type="ECO:0008006" key="3">
    <source>
        <dbReference type="Google" id="ProtNLM"/>
    </source>
</evidence>
<dbReference type="RefSeq" id="WP_153817311.1">
    <property type="nucleotide sequence ID" value="NZ_WJIE01000001.1"/>
</dbReference>
<reference evidence="1 2" key="1">
    <citation type="submission" date="2019-10" db="EMBL/GenBank/DDBJ databases">
        <title>A soil myxobacterium in the family Polyangiaceae.</title>
        <authorList>
            <person name="Li Y."/>
            <person name="Wang J."/>
        </authorList>
    </citation>
    <scope>NUCLEOTIDE SEQUENCE [LARGE SCALE GENOMIC DNA]</scope>
    <source>
        <strain evidence="1 2">DSM 14734</strain>
    </source>
</reference>
<dbReference type="SUPFAM" id="SSF47240">
    <property type="entry name" value="Ferritin-like"/>
    <property type="match status" value="1"/>
</dbReference>
<proteinExistence type="predicted"/>
<comment type="caution">
    <text evidence="1">The sequence shown here is derived from an EMBL/GenBank/DDBJ whole genome shotgun (WGS) entry which is preliminary data.</text>
</comment>
<dbReference type="Gene3D" id="1.10.620.20">
    <property type="entry name" value="Ribonucleotide Reductase, subunit A"/>
    <property type="match status" value="1"/>
</dbReference>
<dbReference type="Proteomes" id="UP000440224">
    <property type="component" value="Unassembled WGS sequence"/>
</dbReference>
<name>A0A6N7PJL6_9BACT</name>
<organism evidence="1 2">
    <name type="scientific">Polyangium spumosum</name>
    <dbReference type="NCBI Taxonomy" id="889282"/>
    <lineage>
        <taxon>Bacteria</taxon>
        <taxon>Pseudomonadati</taxon>
        <taxon>Myxococcota</taxon>
        <taxon>Polyangia</taxon>
        <taxon>Polyangiales</taxon>
        <taxon>Polyangiaceae</taxon>
        <taxon>Polyangium</taxon>
    </lineage>
</organism>
<keyword evidence="2" id="KW-1185">Reference proteome</keyword>
<dbReference type="InterPro" id="IPR012348">
    <property type="entry name" value="RNR-like"/>
</dbReference>
<dbReference type="InterPro" id="IPR009078">
    <property type="entry name" value="Ferritin-like_SF"/>
</dbReference>
<sequence length="304" mass="34244">MLQLGYDYASCIRGSEKVSWKIDNVMPSDTKLDFSRAFLPEGLFAIQRIECLSPRERLTLNHISGNAYLNLFAFVEEYITAMAVKHAQAELFGDHDAVRALVRFAEEEAKHQQLFWRYCRAFERDFGHKCHVLEAAAEVAGVILGKSPLAVTTVTLHLELMTQAHYTETVRGNQDLDPLFVSLLRHHWMEESQHARIDALELDKLLEGADEEAIKTCFDDYLELIDAFDGLLAAQAKLDVQTLSGALERTFSDAEAGAIVASQHRSYRYTFLVSGMLNKTFLELMTLISPSAAARIKQKAELLS</sequence>
<protein>
    <recommendedName>
        <fullName evidence="3">Ferritin-like domain-containing protein</fullName>
    </recommendedName>
</protein>